<dbReference type="NCBIfam" id="TIGR00229">
    <property type="entry name" value="sensory_box"/>
    <property type="match status" value="1"/>
</dbReference>
<evidence type="ECO:0000256" key="1">
    <source>
        <dbReference type="ARBA" id="ARBA00000085"/>
    </source>
</evidence>
<keyword evidence="4" id="KW-0808">Transferase</keyword>
<dbReference type="SMART" id="SM00388">
    <property type="entry name" value="HisKA"/>
    <property type="match status" value="1"/>
</dbReference>
<evidence type="ECO:0000259" key="8">
    <source>
        <dbReference type="PROSITE" id="PS50112"/>
    </source>
</evidence>
<dbReference type="InterPro" id="IPR036097">
    <property type="entry name" value="HisK_dim/P_sf"/>
</dbReference>
<dbReference type="InterPro" id="IPR003661">
    <property type="entry name" value="HisK_dim/P_dom"/>
</dbReference>
<gene>
    <name evidence="9" type="ORF">LX87_03538</name>
</gene>
<dbReference type="SMART" id="SM00387">
    <property type="entry name" value="HATPase_c"/>
    <property type="match status" value="1"/>
</dbReference>
<dbReference type="SUPFAM" id="SSF55874">
    <property type="entry name" value="ATPase domain of HSP90 chaperone/DNA topoisomerase II/histidine kinase"/>
    <property type="match status" value="1"/>
</dbReference>
<dbReference type="Gene3D" id="3.30.565.10">
    <property type="entry name" value="Histidine kinase-like ATPase, C-terminal domain"/>
    <property type="match status" value="1"/>
</dbReference>
<feature type="domain" description="PAS" evidence="8">
    <location>
        <begin position="165"/>
        <end position="220"/>
    </location>
</feature>
<dbReference type="PROSITE" id="PS50109">
    <property type="entry name" value="HIS_KIN"/>
    <property type="match status" value="1"/>
</dbReference>
<proteinExistence type="predicted"/>
<dbReference type="PANTHER" id="PTHR43304">
    <property type="entry name" value="PHYTOCHROME-LIKE PROTEIN CPH1"/>
    <property type="match status" value="1"/>
</dbReference>
<keyword evidence="6" id="KW-0175">Coiled coil</keyword>
<comment type="caution">
    <text evidence="9">The sequence shown here is derived from an EMBL/GenBank/DDBJ whole genome shotgun (WGS) entry which is preliminary data.</text>
</comment>
<feature type="coiled-coil region" evidence="6">
    <location>
        <begin position="145"/>
        <end position="175"/>
    </location>
</feature>
<dbReference type="FunFam" id="3.30.565.10:FF:000006">
    <property type="entry name" value="Sensor histidine kinase WalK"/>
    <property type="match status" value="1"/>
</dbReference>
<dbReference type="InterPro" id="IPR003594">
    <property type="entry name" value="HATPase_dom"/>
</dbReference>
<dbReference type="AlphaFoldDB" id="A0A327WTR3"/>
<evidence type="ECO:0000256" key="4">
    <source>
        <dbReference type="ARBA" id="ARBA00022679"/>
    </source>
</evidence>
<sequence>MEELVKVSLDNEMDLILAHKRTMKLAELASLSLASQTTFATAVSEVARYAMEQGTRPQLTLGAITSPKKHYLAACIEDPNLPVANPLHQGLLYAQRLVEKLEIASSEKGNRITLYYNLPPTRKINATHLTNWRSQFSTDLPLSAYDEIKNKNEQLQELAGRLQDSEQHYKRVTDALPLMIFTANQAGQLLYANAWVGEFTGHSIQNLNQTRWAKVMHPDDFSAYWKEWTRQAAKGLPFQYQCRLREQASQAYQWHLFSALPVTNEPAPVAAWTGFAVNIHAQKIVGQTLQEKEELALAKSKLEQSQRELQATVSELNRSNAELSQFAYVASHDLQEPLRKIQAFGDLLITQYAPKLDESGTDLITRMQSAAVRMKVLVKDLLAYSRLTTQQQPFEALNLNQILSEVLVDLETSILQKQATIETQDLPVIQGDALQLRQLFQNLLSNALKFSKPGQHPVIQISTSILPASELPAVIVPNGSPTYAFISITDNGIGFEQKYEDRIFRLFQRLHGLNQYQGTGIGLAICKKVIDNHQGYITVRSQPHRGSTFVIYLPTESHLNSAQGSGK</sequence>
<dbReference type="Gene3D" id="3.30.450.20">
    <property type="entry name" value="PAS domain"/>
    <property type="match status" value="1"/>
</dbReference>
<dbReference type="InterPro" id="IPR000014">
    <property type="entry name" value="PAS"/>
</dbReference>
<dbReference type="InterPro" id="IPR052162">
    <property type="entry name" value="Sensor_kinase/Photoreceptor"/>
</dbReference>
<evidence type="ECO:0000256" key="6">
    <source>
        <dbReference type="SAM" id="Coils"/>
    </source>
</evidence>
<name>A0A327WTR3_LARAB</name>
<evidence type="ECO:0000256" key="2">
    <source>
        <dbReference type="ARBA" id="ARBA00012438"/>
    </source>
</evidence>
<evidence type="ECO:0000256" key="5">
    <source>
        <dbReference type="ARBA" id="ARBA00022777"/>
    </source>
</evidence>
<dbReference type="SUPFAM" id="SSF47384">
    <property type="entry name" value="Homodimeric domain of signal transducing histidine kinase"/>
    <property type="match status" value="1"/>
</dbReference>
<dbReference type="InterPro" id="IPR004358">
    <property type="entry name" value="Sig_transdc_His_kin-like_C"/>
</dbReference>
<keyword evidence="3" id="KW-0597">Phosphoprotein</keyword>
<dbReference type="Gene3D" id="1.10.287.130">
    <property type="match status" value="1"/>
</dbReference>
<dbReference type="SMART" id="SM00091">
    <property type="entry name" value="PAS"/>
    <property type="match status" value="1"/>
</dbReference>
<feature type="domain" description="Histidine kinase" evidence="7">
    <location>
        <begin position="329"/>
        <end position="557"/>
    </location>
</feature>
<comment type="catalytic activity">
    <reaction evidence="1">
        <text>ATP + protein L-histidine = ADP + protein N-phospho-L-histidine.</text>
        <dbReference type="EC" id="2.7.13.3"/>
    </reaction>
</comment>
<dbReference type="SUPFAM" id="SSF55785">
    <property type="entry name" value="PYP-like sensor domain (PAS domain)"/>
    <property type="match status" value="1"/>
</dbReference>
<accession>A0A327WTR3</accession>
<keyword evidence="5" id="KW-0418">Kinase</keyword>
<dbReference type="PANTHER" id="PTHR43304:SF1">
    <property type="entry name" value="PAC DOMAIN-CONTAINING PROTEIN"/>
    <property type="match status" value="1"/>
</dbReference>
<reference evidence="9 10" key="1">
    <citation type="submission" date="2018-06" db="EMBL/GenBank/DDBJ databases">
        <title>Genomic Encyclopedia of Archaeal and Bacterial Type Strains, Phase II (KMG-II): from individual species to whole genera.</title>
        <authorList>
            <person name="Goeker M."/>
        </authorList>
    </citation>
    <scope>NUCLEOTIDE SEQUENCE [LARGE SCALE GENOMIC DNA]</scope>
    <source>
        <strain evidence="9 10">DSM 21851</strain>
    </source>
</reference>
<evidence type="ECO:0000256" key="3">
    <source>
        <dbReference type="ARBA" id="ARBA00022553"/>
    </source>
</evidence>
<evidence type="ECO:0000259" key="7">
    <source>
        <dbReference type="PROSITE" id="PS50109"/>
    </source>
</evidence>
<dbReference type="EC" id="2.7.13.3" evidence="2"/>
<dbReference type="InterPro" id="IPR035965">
    <property type="entry name" value="PAS-like_dom_sf"/>
</dbReference>
<protein>
    <recommendedName>
        <fullName evidence="2">histidine kinase</fullName>
        <ecNumber evidence="2">2.7.13.3</ecNumber>
    </recommendedName>
</protein>
<dbReference type="Proteomes" id="UP000248790">
    <property type="component" value="Unassembled WGS sequence"/>
</dbReference>
<evidence type="ECO:0000313" key="9">
    <source>
        <dbReference type="EMBL" id="RAJ95790.1"/>
    </source>
</evidence>
<keyword evidence="10" id="KW-1185">Reference proteome</keyword>
<evidence type="ECO:0000313" key="10">
    <source>
        <dbReference type="Proteomes" id="UP000248790"/>
    </source>
</evidence>
<dbReference type="InterPro" id="IPR036890">
    <property type="entry name" value="HATPase_C_sf"/>
</dbReference>
<dbReference type="PROSITE" id="PS50112">
    <property type="entry name" value="PAS"/>
    <property type="match status" value="1"/>
</dbReference>
<dbReference type="GO" id="GO:0000155">
    <property type="term" value="F:phosphorelay sensor kinase activity"/>
    <property type="evidence" value="ECO:0007669"/>
    <property type="project" value="InterPro"/>
</dbReference>
<dbReference type="CDD" id="cd00130">
    <property type="entry name" value="PAS"/>
    <property type="match status" value="1"/>
</dbReference>
<dbReference type="InterPro" id="IPR005467">
    <property type="entry name" value="His_kinase_dom"/>
</dbReference>
<dbReference type="CDD" id="cd00082">
    <property type="entry name" value="HisKA"/>
    <property type="match status" value="1"/>
</dbReference>
<dbReference type="Pfam" id="PF00512">
    <property type="entry name" value="HisKA"/>
    <property type="match status" value="1"/>
</dbReference>
<organism evidence="9 10">
    <name type="scientific">Larkinella arboricola</name>
    <dbReference type="NCBI Taxonomy" id="643671"/>
    <lineage>
        <taxon>Bacteria</taxon>
        <taxon>Pseudomonadati</taxon>
        <taxon>Bacteroidota</taxon>
        <taxon>Cytophagia</taxon>
        <taxon>Cytophagales</taxon>
        <taxon>Spirosomataceae</taxon>
        <taxon>Larkinella</taxon>
    </lineage>
</organism>
<dbReference type="Pfam" id="PF02518">
    <property type="entry name" value="HATPase_c"/>
    <property type="match status" value="1"/>
</dbReference>
<dbReference type="PRINTS" id="PR00344">
    <property type="entry name" value="BCTRLSENSOR"/>
</dbReference>
<dbReference type="RefSeq" id="WP_111629578.1">
    <property type="nucleotide sequence ID" value="NZ_QLMC01000004.1"/>
</dbReference>
<feature type="coiled-coil region" evidence="6">
    <location>
        <begin position="288"/>
        <end position="322"/>
    </location>
</feature>
<dbReference type="OrthoDB" id="9766459at2"/>
<dbReference type="EMBL" id="QLMC01000004">
    <property type="protein sequence ID" value="RAJ95790.1"/>
    <property type="molecule type" value="Genomic_DNA"/>
</dbReference>